<dbReference type="OrthoDB" id="9806835at2"/>
<evidence type="ECO:0000313" key="5">
    <source>
        <dbReference type="EMBL" id="SHG59209.1"/>
    </source>
</evidence>
<comment type="similarity">
    <text evidence="1">Belongs to the 'phage' integrase family.</text>
</comment>
<dbReference type="PROSITE" id="PS51898">
    <property type="entry name" value="TYR_RECOMBINASE"/>
    <property type="match status" value="1"/>
</dbReference>
<keyword evidence="2" id="KW-0238">DNA-binding</keyword>
<organism evidence="5 6">
    <name type="scientific">Chryseobacterium oranimense</name>
    <dbReference type="NCBI Taxonomy" id="421058"/>
    <lineage>
        <taxon>Bacteria</taxon>
        <taxon>Pseudomonadati</taxon>
        <taxon>Bacteroidota</taxon>
        <taxon>Flavobacteriia</taxon>
        <taxon>Flavobacteriales</taxon>
        <taxon>Weeksellaceae</taxon>
        <taxon>Chryseobacterium group</taxon>
        <taxon>Chryseobacterium</taxon>
    </lineage>
</organism>
<dbReference type="AlphaFoldDB" id="A0A1M5L351"/>
<dbReference type="Gene3D" id="1.10.150.130">
    <property type="match status" value="1"/>
</dbReference>
<dbReference type="Pfam" id="PF17293">
    <property type="entry name" value="Arm-DNA-bind_5"/>
    <property type="match status" value="1"/>
</dbReference>
<dbReference type="InterPro" id="IPR035386">
    <property type="entry name" value="Arm-DNA-bind_5"/>
</dbReference>
<dbReference type="Gene3D" id="1.10.443.10">
    <property type="entry name" value="Intergrase catalytic core"/>
    <property type="match status" value="1"/>
</dbReference>
<dbReference type="InterPro" id="IPR010998">
    <property type="entry name" value="Integrase_recombinase_N"/>
</dbReference>
<evidence type="ECO:0000256" key="1">
    <source>
        <dbReference type="ARBA" id="ARBA00008857"/>
    </source>
</evidence>
<dbReference type="GO" id="GO:0003677">
    <property type="term" value="F:DNA binding"/>
    <property type="evidence" value="ECO:0007669"/>
    <property type="project" value="UniProtKB-KW"/>
</dbReference>
<dbReference type="GO" id="GO:0006310">
    <property type="term" value="P:DNA recombination"/>
    <property type="evidence" value="ECO:0007669"/>
    <property type="project" value="UniProtKB-KW"/>
</dbReference>
<dbReference type="CDD" id="cd01185">
    <property type="entry name" value="INTN1_C_like"/>
    <property type="match status" value="1"/>
</dbReference>
<evidence type="ECO:0000256" key="2">
    <source>
        <dbReference type="ARBA" id="ARBA00023125"/>
    </source>
</evidence>
<keyword evidence="3" id="KW-0233">DNA recombination</keyword>
<dbReference type="SUPFAM" id="SSF56349">
    <property type="entry name" value="DNA breaking-rejoining enzymes"/>
    <property type="match status" value="1"/>
</dbReference>
<name>A0A1M5L351_9FLAO</name>
<reference evidence="6" key="1">
    <citation type="submission" date="2016-11" db="EMBL/GenBank/DDBJ databases">
        <authorList>
            <person name="Varghese N."/>
            <person name="Submissions S."/>
        </authorList>
    </citation>
    <scope>NUCLEOTIDE SEQUENCE [LARGE SCALE GENOMIC DNA]</scope>
    <source>
        <strain evidence="6">DSM 19055</strain>
    </source>
</reference>
<keyword evidence="6" id="KW-1185">Reference proteome</keyword>
<dbReference type="EMBL" id="FQWT01000001">
    <property type="protein sequence ID" value="SHG59209.1"/>
    <property type="molecule type" value="Genomic_DNA"/>
</dbReference>
<dbReference type="Pfam" id="PF00589">
    <property type="entry name" value="Phage_integrase"/>
    <property type="match status" value="1"/>
</dbReference>
<dbReference type="PANTHER" id="PTHR30349">
    <property type="entry name" value="PHAGE INTEGRASE-RELATED"/>
    <property type="match status" value="1"/>
</dbReference>
<dbReference type="InterPro" id="IPR002104">
    <property type="entry name" value="Integrase_catalytic"/>
</dbReference>
<sequence length="389" mass="45323">MSKVTLRKKPISKGRQSLFLDIWPPIYNPETGKMERKHYLKLYIYNRPKNETERKFNKETLALGEYVRAQRHIELQSKRFDFISEEKMKSNFIEFFEAEAKKRNNCYNWVMSVRYFKTFVGPEIPFNELNETLCEEYADYLLTCPALGRRKTIKKNTAVAYFGRFKLTLKEAFKKRFLPTDLGSIIDSIAPQETHRPFLFMEELERMANSECRNPIVKKAGLFSAMTGFRYSDVEKLLWSEIHGTEGNYYIVYNQEKTENAEYHPVSDQTIKLLGPRGNSDSRVFEGLNYHNTVAELKKWLANAGIEKHFTFHGFRHTFATLQIAAGTSIYTVSKLLGHKDIKTTEIYAKIVDSLKKEASEKIKINLFDIGKNIVNIDQIDPPTDNLNI</sequence>
<dbReference type="PANTHER" id="PTHR30349:SF64">
    <property type="entry name" value="PROPHAGE INTEGRASE INTD-RELATED"/>
    <property type="match status" value="1"/>
</dbReference>
<proteinExistence type="inferred from homology"/>
<feature type="domain" description="Tyr recombinase" evidence="4">
    <location>
        <begin position="194"/>
        <end position="361"/>
    </location>
</feature>
<dbReference type="InterPro" id="IPR050090">
    <property type="entry name" value="Tyrosine_recombinase_XerCD"/>
</dbReference>
<dbReference type="GeneID" id="56898551"/>
<evidence type="ECO:0000259" key="4">
    <source>
        <dbReference type="PROSITE" id="PS51898"/>
    </source>
</evidence>
<dbReference type="Pfam" id="PF13102">
    <property type="entry name" value="Phage_int_SAM_5"/>
    <property type="match status" value="1"/>
</dbReference>
<dbReference type="GO" id="GO:0015074">
    <property type="term" value="P:DNA integration"/>
    <property type="evidence" value="ECO:0007669"/>
    <property type="project" value="InterPro"/>
</dbReference>
<dbReference type="InterPro" id="IPR011010">
    <property type="entry name" value="DNA_brk_join_enz"/>
</dbReference>
<dbReference type="InterPro" id="IPR013762">
    <property type="entry name" value="Integrase-like_cat_sf"/>
</dbReference>
<dbReference type="STRING" id="421058.SAMN05421866_0928"/>
<evidence type="ECO:0000313" key="6">
    <source>
        <dbReference type="Proteomes" id="UP000184047"/>
    </source>
</evidence>
<accession>A0A1M5L351</accession>
<dbReference type="InterPro" id="IPR025269">
    <property type="entry name" value="SAM-like_dom"/>
</dbReference>
<dbReference type="Proteomes" id="UP000184047">
    <property type="component" value="Unassembled WGS sequence"/>
</dbReference>
<dbReference type="RefSeq" id="WP_073060417.1">
    <property type="nucleotide sequence ID" value="NZ_FQWT01000001.1"/>
</dbReference>
<evidence type="ECO:0000256" key="3">
    <source>
        <dbReference type="ARBA" id="ARBA00023172"/>
    </source>
</evidence>
<protein>
    <submittedName>
        <fullName evidence="5">Phage integrase family protein</fullName>
    </submittedName>
</protein>
<gene>
    <name evidence="5" type="ORF">SAMN05421866_0928</name>
</gene>